<dbReference type="AlphaFoldDB" id="A0A0R1GV67"/>
<dbReference type="SUPFAM" id="SSF52949">
    <property type="entry name" value="Macro domain-like"/>
    <property type="match status" value="1"/>
</dbReference>
<dbReference type="SMART" id="SM00506">
    <property type="entry name" value="A1pp"/>
    <property type="match status" value="1"/>
</dbReference>
<feature type="domain" description="Macro" evidence="1">
    <location>
        <begin position="1"/>
        <end position="177"/>
    </location>
</feature>
<dbReference type="EMBL" id="AZCV01000003">
    <property type="protein sequence ID" value="KRK37816.1"/>
    <property type="molecule type" value="Genomic_DNA"/>
</dbReference>
<sequence length="178" mass="19199">MKTLLLNSLEINIKQSDITKETTDAIVNAANKEMIPGGGVDGAINRAAGPDLGSAQRKLGPIETGEAVITAGFALPAKYVIHTAGPIWHDGANDEEHELAASYLNSLNLAKEHKLTSISFPAISTGVYHFPLDLAVKIVFETLTEFSQNPGTVQVINLVNFDSKTNVVYEKYFAMKLD</sequence>
<dbReference type="InterPro" id="IPR002589">
    <property type="entry name" value="Macro_dom"/>
</dbReference>
<comment type="caution">
    <text evidence="2">The sequence shown here is derived from an EMBL/GenBank/DDBJ whole genome shotgun (WGS) entry which is preliminary data.</text>
</comment>
<proteinExistence type="predicted"/>
<evidence type="ECO:0000259" key="1">
    <source>
        <dbReference type="PROSITE" id="PS51154"/>
    </source>
</evidence>
<dbReference type="PANTHER" id="PTHR11106:SF27">
    <property type="entry name" value="MACRO DOMAIN-CONTAINING PROTEIN"/>
    <property type="match status" value="1"/>
</dbReference>
<dbReference type="PATRIC" id="fig|1423722.3.peg.1174"/>
<dbReference type="PANTHER" id="PTHR11106">
    <property type="entry name" value="GANGLIOSIDE INDUCED DIFFERENTIATION ASSOCIATED PROTEIN 2-RELATED"/>
    <property type="match status" value="1"/>
</dbReference>
<accession>A0A0R1GV67</accession>
<reference evidence="2 3" key="1">
    <citation type="journal article" date="2015" name="Genome Announc.">
        <title>Expanding the biotechnology potential of lactobacilli through comparative genomics of 213 strains and associated genera.</title>
        <authorList>
            <person name="Sun Z."/>
            <person name="Harris H.M."/>
            <person name="McCann A."/>
            <person name="Guo C."/>
            <person name="Argimon S."/>
            <person name="Zhang W."/>
            <person name="Yang X."/>
            <person name="Jeffery I.B."/>
            <person name="Cooney J.C."/>
            <person name="Kagawa T.F."/>
            <person name="Liu W."/>
            <person name="Song Y."/>
            <person name="Salvetti E."/>
            <person name="Wrobel A."/>
            <person name="Rasinkangas P."/>
            <person name="Parkhill J."/>
            <person name="Rea M.C."/>
            <person name="O'Sullivan O."/>
            <person name="Ritari J."/>
            <person name="Douillard F.P."/>
            <person name="Paul Ross R."/>
            <person name="Yang R."/>
            <person name="Briner A.E."/>
            <person name="Felis G.E."/>
            <person name="de Vos W.M."/>
            <person name="Barrangou R."/>
            <person name="Klaenhammer T.R."/>
            <person name="Caufield P.W."/>
            <person name="Cui Y."/>
            <person name="Zhang H."/>
            <person name="O'Toole P.W."/>
        </authorList>
    </citation>
    <scope>NUCLEOTIDE SEQUENCE [LARGE SCALE GENOMIC DNA]</scope>
    <source>
        <strain evidence="2 3">DSM 20534</strain>
    </source>
</reference>
<gene>
    <name evidence="2" type="ORF">FC62_GL001151</name>
</gene>
<evidence type="ECO:0000313" key="2">
    <source>
        <dbReference type="EMBL" id="KRK37816.1"/>
    </source>
</evidence>
<dbReference type="Pfam" id="PF01661">
    <property type="entry name" value="Macro"/>
    <property type="match status" value="1"/>
</dbReference>
<name>A0A0R1GV67_9LACO</name>
<dbReference type="RefSeq" id="WP_054745789.1">
    <property type="nucleotide sequence ID" value="NZ_AZCV01000003.1"/>
</dbReference>
<dbReference type="Proteomes" id="UP000050909">
    <property type="component" value="Unassembled WGS sequence"/>
</dbReference>
<organism evidence="2 3">
    <name type="scientific">Amylolactobacillus amylotrophicus DSM 20534</name>
    <dbReference type="NCBI Taxonomy" id="1423722"/>
    <lineage>
        <taxon>Bacteria</taxon>
        <taxon>Bacillati</taxon>
        <taxon>Bacillota</taxon>
        <taxon>Bacilli</taxon>
        <taxon>Lactobacillales</taxon>
        <taxon>Lactobacillaceae</taxon>
        <taxon>Amylolactobacillus</taxon>
    </lineage>
</organism>
<dbReference type="InterPro" id="IPR043472">
    <property type="entry name" value="Macro_dom-like"/>
</dbReference>
<dbReference type="Gene3D" id="3.40.220.10">
    <property type="entry name" value="Leucine Aminopeptidase, subunit E, domain 1"/>
    <property type="match status" value="1"/>
</dbReference>
<dbReference type="CDD" id="cd02908">
    <property type="entry name" value="Macro_OAADPr_deacetylase"/>
    <property type="match status" value="1"/>
</dbReference>
<protein>
    <recommendedName>
        <fullName evidence="1">Macro domain-containing protein</fullName>
    </recommendedName>
</protein>
<dbReference type="PROSITE" id="PS51154">
    <property type="entry name" value="MACRO"/>
    <property type="match status" value="1"/>
</dbReference>
<evidence type="ECO:0000313" key="3">
    <source>
        <dbReference type="Proteomes" id="UP000050909"/>
    </source>
</evidence>
<keyword evidence="3" id="KW-1185">Reference proteome</keyword>